<comment type="caution">
    <text evidence="1">The sequence shown here is derived from an EMBL/GenBank/DDBJ whole genome shotgun (WGS) entry which is preliminary data.</text>
</comment>
<protein>
    <submittedName>
        <fullName evidence="1">Uncharacterized protein</fullName>
    </submittedName>
</protein>
<dbReference type="AlphaFoldDB" id="A0A444Y3V0"/>
<name>A0A444Y3V0_ARAHY</name>
<reference evidence="1 2" key="1">
    <citation type="submission" date="2019-01" db="EMBL/GenBank/DDBJ databases">
        <title>Sequencing of cultivated peanut Arachis hypogaea provides insights into genome evolution and oil improvement.</title>
        <authorList>
            <person name="Chen X."/>
        </authorList>
    </citation>
    <scope>NUCLEOTIDE SEQUENCE [LARGE SCALE GENOMIC DNA]</scope>
    <source>
        <strain evidence="2">cv. Fuhuasheng</strain>
        <tissue evidence="1">Leaves</tissue>
    </source>
</reference>
<dbReference type="EMBL" id="SDMP01000018">
    <property type="protein sequence ID" value="RYQ96595.1"/>
    <property type="molecule type" value="Genomic_DNA"/>
</dbReference>
<evidence type="ECO:0000313" key="1">
    <source>
        <dbReference type="EMBL" id="RYQ96595.1"/>
    </source>
</evidence>
<evidence type="ECO:0000313" key="2">
    <source>
        <dbReference type="Proteomes" id="UP000289738"/>
    </source>
</evidence>
<sequence length="78" mass="9474">MLKQYRDLSMFVRRTIENNEEADIRLSKTYQSFVAATGGHRELNLIEKDVRNYITREVWNVSELDDEKEFKKYLLRMK</sequence>
<accession>A0A444Y3V0</accession>
<dbReference type="Proteomes" id="UP000289738">
    <property type="component" value="Chromosome B08"/>
</dbReference>
<keyword evidence="2" id="KW-1185">Reference proteome</keyword>
<gene>
    <name evidence="1" type="ORF">Ahy_B08g092411</name>
</gene>
<proteinExistence type="predicted"/>
<organism evidence="1 2">
    <name type="scientific">Arachis hypogaea</name>
    <name type="common">Peanut</name>
    <dbReference type="NCBI Taxonomy" id="3818"/>
    <lineage>
        <taxon>Eukaryota</taxon>
        <taxon>Viridiplantae</taxon>
        <taxon>Streptophyta</taxon>
        <taxon>Embryophyta</taxon>
        <taxon>Tracheophyta</taxon>
        <taxon>Spermatophyta</taxon>
        <taxon>Magnoliopsida</taxon>
        <taxon>eudicotyledons</taxon>
        <taxon>Gunneridae</taxon>
        <taxon>Pentapetalae</taxon>
        <taxon>rosids</taxon>
        <taxon>fabids</taxon>
        <taxon>Fabales</taxon>
        <taxon>Fabaceae</taxon>
        <taxon>Papilionoideae</taxon>
        <taxon>50 kb inversion clade</taxon>
        <taxon>dalbergioids sensu lato</taxon>
        <taxon>Dalbergieae</taxon>
        <taxon>Pterocarpus clade</taxon>
        <taxon>Arachis</taxon>
    </lineage>
</organism>